<accession>Q4TG34</accession>
<feature type="non-terminal residue" evidence="3">
    <location>
        <position position="1"/>
    </location>
</feature>
<feature type="non-terminal residue" evidence="3">
    <location>
        <position position="198"/>
    </location>
</feature>
<feature type="domain" description="TPX2 central" evidence="2">
    <location>
        <begin position="153"/>
        <end position="198"/>
    </location>
</feature>
<sequence length="198" mass="22366">RFHASSEEEELERIRSLQKEVALQRRKNEASYKAALAGKPPPEKTLLSQTVPKEFHFRTNQPPRGAGSSGQKEADLAPQRHKPSSPSKAGRGATVPKPFNLSRGTKRKTEDTSTFVPMAQLIQQFQNRTPERYHLRSRKDQDRGPSPVKGEHLKLTRPVTPHLATKQRSRAPTTKGQAELEAEELSRLKSYKFKALEL</sequence>
<name>Q4TG34_TETNG</name>
<evidence type="ECO:0000259" key="2">
    <source>
        <dbReference type="Pfam" id="PF12214"/>
    </source>
</evidence>
<dbReference type="Pfam" id="PF12214">
    <property type="entry name" value="TPX2_importin"/>
    <property type="match status" value="1"/>
</dbReference>
<organism evidence="3">
    <name type="scientific">Tetraodon nigroviridis</name>
    <name type="common">Spotted green pufferfish</name>
    <name type="synonym">Chelonodon nigroviridis</name>
    <dbReference type="NCBI Taxonomy" id="99883"/>
    <lineage>
        <taxon>Eukaryota</taxon>
        <taxon>Metazoa</taxon>
        <taxon>Chordata</taxon>
        <taxon>Craniata</taxon>
        <taxon>Vertebrata</taxon>
        <taxon>Euteleostomi</taxon>
        <taxon>Actinopterygii</taxon>
        <taxon>Neopterygii</taxon>
        <taxon>Teleostei</taxon>
        <taxon>Neoteleostei</taxon>
        <taxon>Acanthomorphata</taxon>
        <taxon>Eupercaria</taxon>
        <taxon>Tetraodontiformes</taxon>
        <taxon>Tetradontoidea</taxon>
        <taxon>Tetraodontidae</taxon>
        <taxon>Tetraodon</taxon>
    </lineage>
</organism>
<reference evidence="3" key="2">
    <citation type="submission" date="2004-02" db="EMBL/GenBank/DDBJ databases">
        <authorList>
            <consortium name="Genoscope"/>
            <consortium name="Whitehead Institute Centre for Genome Research"/>
        </authorList>
    </citation>
    <scope>NUCLEOTIDE SEQUENCE</scope>
</reference>
<feature type="compositionally biased region" description="Basic and acidic residues" evidence="1">
    <location>
        <begin position="21"/>
        <end position="30"/>
    </location>
</feature>
<proteinExistence type="predicted"/>
<dbReference type="AlphaFoldDB" id="Q4TG34"/>
<evidence type="ECO:0000313" key="3">
    <source>
        <dbReference type="EMBL" id="CAF88148.1"/>
    </source>
</evidence>
<dbReference type="InterPro" id="IPR027330">
    <property type="entry name" value="TPX2_central_dom"/>
</dbReference>
<dbReference type="OrthoDB" id="1684416at2759"/>
<protein>
    <submittedName>
        <fullName evidence="3">(spotted green pufferfish) hypothetical protein</fullName>
    </submittedName>
</protein>
<feature type="region of interest" description="Disordered" evidence="1">
    <location>
        <begin position="21"/>
        <end position="181"/>
    </location>
</feature>
<reference evidence="3" key="1">
    <citation type="journal article" date="2004" name="Nature">
        <title>Genome duplication in the teleost fish Tetraodon nigroviridis reveals the early vertebrate proto-karyotype.</title>
        <authorList>
            <person name="Jaillon O."/>
            <person name="Aury J.-M."/>
            <person name="Brunet F."/>
            <person name="Petit J.-L."/>
            <person name="Stange-Thomann N."/>
            <person name="Mauceli E."/>
            <person name="Bouneau L."/>
            <person name="Fischer C."/>
            <person name="Ozouf-Costaz C."/>
            <person name="Bernot A."/>
            <person name="Nicaud S."/>
            <person name="Jaffe D."/>
            <person name="Fisher S."/>
            <person name="Lutfalla G."/>
            <person name="Dossat C."/>
            <person name="Segurens B."/>
            <person name="Dasilva C."/>
            <person name="Salanoubat M."/>
            <person name="Levy M."/>
            <person name="Boudet N."/>
            <person name="Castellano S."/>
            <person name="Anthouard V."/>
            <person name="Jubin C."/>
            <person name="Castelli V."/>
            <person name="Katinka M."/>
            <person name="Vacherie B."/>
            <person name="Biemont C."/>
            <person name="Skalli Z."/>
            <person name="Cattolico L."/>
            <person name="Poulain J."/>
            <person name="De Berardinis V."/>
            <person name="Cruaud C."/>
            <person name="Duprat S."/>
            <person name="Brottier P."/>
            <person name="Coutanceau J.-P."/>
            <person name="Gouzy J."/>
            <person name="Parra G."/>
            <person name="Lardier G."/>
            <person name="Chapple C."/>
            <person name="McKernan K.J."/>
            <person name="McEwan P."/>
            <person name="Bosak S."/>
            <person name="Kellis M."/>
            <person name="Volff J.-N."/>
            <person name="Guigo R."/>
            <person name="Zody M.C."/>
            <person name="Mesirov J."/>
            <person name="Lindblad-Toh K."/>
            <person name="Birren B."/>
            <person name="Nusbaum C."/>
            <person name="Kahn D."/>
            <person name="Robinson-Rechavi M."/>
            <person name="Laudet V."/>
            <person name="Schachter V."/>
            <person name="Quetier F."/>
            <person name="Saurin W."/>
            <person name="Scarpelli C."/>
            <person name="Wincker P."/>
            <person name="Lander E.S."/>
            <person name="Weissenbach J."/>
            <person name="Roest Crollius H."/>
        </authorList>
    </citation>
    <scope>NUCLEOTIDE SEQUENCE [LARGE SCALE GENOMIC DNA]</scope>
</reference>
<evidence type="ECO:0000256" key="1">
    <source>
        <dbReference type="SAM" id="MobiDB-lite"/>
    </source>
</evidence>
<dbReference type="EMBL" id="CAAE01003948">
    <property type="protein sequence ID" value="CAF88148.1"/>
    <property type="molecule type" value="Genomic_DNA"/>
</dbReference>
<dbReference type="KEGG" id="tng:GSTEN00001304G001"/>
<feature type="compositionally biased region" description="Basic and acidic residues" evidence="1">
    <location>
        <begin position="129"/>
        <end position="154"/>
    </location>
</feature>
<gene>
    <name evidence="3" type="ORF">GSTENG00001304001</name>
</gene>
<comment type="caution">
    <text evidence="3">The sequence shown here is derived from an EMBL/GenBank/DDBJ whole genome shotgun (WGS) entry which is preliminary data.</text>
</comment>